<dbReference type="InterPro" id="IPR055443">
    <property type="entry name" value="HEAT_ECM29"/>
</dbReference>
<organism evidence="4 5">
    <name type="scientific">Cichlidogyrus casuarinus</name>
    <dbReference type="NCBI Taxonomy" id="1844966"/>
    <lineage>
        <taxon>Eukaryota</taxon>
        <taxon>Metazoa</taxon>
        <taxon>Spiralia</taxon>
        <taxon>Lophotrochozoa</taxon>
        <taxon>Platyhelminthes</taxon>
        <taxon>Monogenea</taxon>
        <taxon>Monopisthocotylea</taxon>
        <taxon>Dactylogyridea</taxon>
        <taxon>Ancyrocephalidae</taxon>
        <taxon>Cichlidogyrus</taxon>
    </lineage>
</organism>
<name>A0ABD2QAK1_9PLAT</name>
<keyword evidence="5" id="KW-1185">Reference proteome</keyword>
<evidence type="ECO:0000259" key="3">
    <source>
        <dbReference type="Pfam" id="PF24492"/>
    </source>
</evidence>
<evidence type="ECO:0000313" key="5">
    <source>
        <dbReference type="Proteomes" id="UP001626550"/>
    </source>
</evidence>
<dbReference type="Proteomes" id="UP001626550">
    <property type="component" value="Unassembled WGS sequence"/>
</dbReference>
<evidence type="ECO:0000313" key="4">
    <source>
        <dbReference type="EMBL" id="KAL3316267.1"/>
    </source>
</evidence>
<gene>
    <name evidence="4" type="ORF">Ciccas_005093</name>
</gene>
<evidence type="ECO:0000256" key="1">
    <source>
        <dbReference type="SAM" id="MobiDB-lite"/>
    </source>
</evidence>
<evidence type="ECO:0000259" key="2">
    <source>
        <dbReference type="Pfam" id="PF13001"/>
    </source>
</evidence>
<comment type="caution">
    <text evidence="4">The sequence shown here is derived from an EMBL/GenBank/DDBJ whole genome shotgun (WGS) entry which is preliminary data.</text>
</comment>
<dbReference type="EMBL" id="JBJKFK010000571">
    <property type="protein sequence ID" value="KAL3316267.1"/>
    <property type="molecule type" value="Genomic_DNA"/>
</dbReference>
<dbReference type="SUPFAM" id="SSF48371">
    <property type="entry name" value="ARM repeat"/>
    <property type="match status" value="2"/>
</dbReference>
<sequence length="2412" mass="268966">MITEKDIDNLIFRVSLANTDEDFERVVRKLLVFAIKFIALYEEHRKKLMQLLNIITRRLKANSKLQLPVRDLFVCYNDQEKNTFLMNFSYLYLDIGFPRLSVQDKIACLTLLYASLTEDKPIFQRTNLLHLTLPVLESLTLLPKTEYKIPGWTDIPYQRRFMHEFYTLLILLPYDPRLSEIDLNTQSCPVDGFSAHDLARITSKTNHPEMFEVLEKYKVAIVNFYSMLVFSPSENIVPLIFANADQRHSVVSAAAKELRTLSMLVDWEDEELLSHLLTWYLGRRREFDPAGHAKKPRNPLSVNVRIKMTPFLLRSRITLPGPLVEDLLAAIILSLNSYSSLLQVANRKKVTAASNTTDPHAPVPIAPDGSPLNPEQNTLQQNAVRAGNLIRLKKLAEHSLDLFQHLVTYSRDLPPNTAKSALNTLVGFVLEKSMDELAALRCRGLDLLARFLSRNPDYLLAEPIKLAKIFSLLNQDDCVSDVQKAAAHCLKCLAHTLQVARDKNYPALKSQLNQLERLLYEIIDQPYPLGRMTAVYYASVIYPCDHIGSRYLILQALSDPDSLVRDLAVVSFTQFLEPQVAQDIAYGRVKVPKFIDFVNHDRDQARENPFVQVSRLMPVVRFIRLCLLGAQGGLSPYQETEMTYENEDEIRYRINQNVRFFLAGHCQEPIPEPALVSQPRHGSEDEEFEDRSETPSSGAAATPPSERVFSSSASASSSESTKQSNNRMVPLLPSLNALDISLEKKLGQARRSIDTYFRLTQVVVFAGPSFLEEQAASFVQYLEEVLANNTQDLYLRGNQVFERMTGSKYKHACASVYSIVTMETCSPERVLDNAGSMFPDESAALDDETAQCFQGLYLGVAYLLERFFTKHVKHSVPENYVLDEKSQAATTTTASKSKRDKKQKNKSSLEGAQSATFRDRAFALIYKFLSSVDSWLVKPSSLVQAENKKDKSLEGKYVNSRVAIDTMCVLLEAIAVMAQAGCFAYLSASHDSTKKDADCPPLTLSKHALASRIYKYLPPTLPVNELETFTSLHMSAIKALAAICMGQLEHPMEAPNPIVGDRGVTLLTMDALIGTQNHKDLNFNLRLGEAMADVLIGPYSAYKGHWYERTYPLRPNRDKVISLITTRMEPNDNGNHSFNLAAVAFSHTMQERLARKPGQVATRPETISASLWAFSIISRLGWPLELISVDSIIGLLSEDDANVRCIGVACLGMIYDWCTDEAQRSEIIGKLSDSVLESGKGSAVSHIYRELARLAKQIGRPDLLLSLVLIAMTPLNQILKRRDVTGSTSVEQINITIAEACSSLIRRLGRGLAPALPRLVSRVYIRLFDSNRPALRQAMENLWCGLVLFAFSPSSSQFLASSVEPNLEPGKIENPANLTSSVSRTSYNSLATSLIGAHFNAIVCEIKVQLGLNALKSQDESPSKEGSVGEQSRQLRDCCCKAIVNLTVHPNADKELAGHLPTILAGLFAIIEEEKGETHEGSAYSAAEYAAIAVEKMVINVLENPVYRQMSSGLLPGLLQVLIEKTLVAGPESSDASQALLQINYLALDLLLAAARTAPASVLKPSLSMLILTSLHNMAHIPANRVVAIIRHPVVSPGMFSQQPVDLGVQKSSAPNRFLLKECQLAEILRLCLRLVTDSTMTDLLPALTDELKSVSSPSVTVAVCVFIVQLCNLKPKSPELNMGTHSSKLLSALLYGLPNCICASNVVTSKMNETIAALLKLCKESTANKLLQRLLLYYHDPKAPVSANNASLLQQQYDLVLAHLLNTIVYTCPDVVIKQANLMLPMAFVAKQSEVHFCKSFTQSWNSLLNQSLTPSKSVVYWSMWHFVVHNSLLPVSKPDPSTELEQLQMAQTLWLEFWSESQTLYQAHLNRNKNLFDRLKTGSDGAGCHNGLFFLLQPTPLFTALVESLQNCLFNCQFWSVRTQASMAMLSLSSALLEQCPPVVEVSDSVKKATGEDKSVIFEKLKSDQVAELALIEKLTSSQMGQENQVQFCPETMMEEFKTVFACNLFSSPGVRQTWIKKWRLKKSLASSKAQEQKVVENEAEMDHSTWLQLAEITIKALKECRPWYGKAFLLRTAAILSLYAAENKVSLEAAHMDLLKTLWVCCQAETRPGRAAQMAQSNPSPASEKAESVDPSGLWYRLEAVFALAAVSRALSDAQHFDGVFAKSQSGESCNNLALLCRMIFPNGGVKRIGTLLPSSHDVQVDLAEFRMEGFKNACLRKHSLITATLNSERLETIFYVIGSIWPTNPTVKHLKLLVELLQFFVLVIKDKGLEPFLHPACFSLSAIIEKVDCVGVIDEDGNALSEEAVVQHLKEAGMEQALDELVGTLKEYSEECNKDAEICKWPENQRIRLMAMLIHMTIALLLKKWTQSHHDLLQSVFDNFFLQEKPTNTNISDFTAILSENMHP</sequence>
<feature type="region of interest" description="Disordered" evidence="1">
    <location>
        <begin position="671"/>
        <end position="728"/>
    </location>
</feature>
<feature type="domain" description="Proteasome adapter and scaffold protein ECM29 HEAT-repeat" evidence="3">
    <location>
        <begin position="1621"/>
        <end position="1736"/>
    </location>
</feature>
<proteinExistence type="predicted"/>
<feature type="region of interest" description="Disordered" evidence="1">
    <location>
        <begin position="891"/>
        <end position="911"/>
    </location>
</feature>
<reference evidence="4 5" key="1">
    <citation type="submission" date="2024-11" db="EMBL/GenBank/DDBJ databases">
        <title>Adaptive evolution of stress response genes in parasites aligns with host niche diversity.</title>
        <authorList>
            <person name="Hahn C."/>
            <person name="Resl P."/>
        </authorList>
    </citation>
    <scope>NUCLEOTIDE SEQUENCE [LARGE SCALE GENOMIC DNA]</scope>
    <source>
        <strain evidence="4">EGGRZ-B1_66</strain>
        <tissue evidence="4">Body</tissue>
    </source>
</reference>
<feature type="compositionally biased region" description="Basic residues" evidence="1">
    <location>
        <begin position="896"/>
        <end position="905"/>
    </location>
</feature>
<dbReference type="InterPro" id="IPR024372">
    <property type="entry name" value="Ecm29_N"/>
</dbReference>
<dbReference type="Pfam" id="PF24492">
    <property type="entry name" value="HEAT_ECM29"/>
    <property type="match status" value="1"/>
</dbReference>
<dbReference type="Pfam" id="PF13001">
    <property type="entry name" value="ECM29_N"/>
    <property type="match status" value="1"/>
</dbReference>
<feature type="compositionally biased region" description="Low complexity" evidence="1">
    <location>
        <begin position="710"/>
        <end position="720"/>
    </location>
</feature>
<evidence type="ECO:0008006" key="6">
    <source>
        <dbReference type="Google" id="ProtNLM"/>
    </source>
</evidence>
<accession>A0ABD2QAK1</accession>
<feature type="domain" description="Proteasome component Ecm29 N-terminal" evidence="2">
    <location>
        <begin position="7"/>
        <end position="556"/>
    </location>
</feature>
<dbReference type="InterPro" id="IPR016024">
    <property type="entry name" value="ARM-type_fold"/>
</dbReference>
<protein>
    <recommendedName>
        <fullName evidence="6">Huntingtin</fullName>
    </recommendedName>
</protein>